<dbReference type="Proteomes" id="UP000467132">
    <property type="component" value="Unassembled WGS sequence"/>
</dbReference>
<feature type="transmembrane region" description="Helical" evidence="1">
    <location>
        <begin position="16"/>
        <end position="40"/>
    </location>
</feature>
<dbReference type="InterPro" id="IPR014196">
    <property type="entry name" value="SpoIIM"/>
</dbReference>
<dbReference type="RefSeq" id="WP_160197101.1">
    <property type="nucleotide sequence ID" value="NZ_QXXA01000007.1"/>
</dbReference>
<feature type="transmembrane region" description="Helical" evidence="1">
    <location>
        <begin position="110"/>
        <end position="131"/>
    </location>
</feature>
<reference evidence="2 3" key="1">
    <citation type="submission" date="2018-08" db="EMBL/GenBank/DDBJ databases">
        <title>Murine metabolic-syndrome-specific gut microbial biobank.</title>
        <authorList>
            <person name="Liu C."/>
        </authorList>
    </citation>
    <scope>NUCLEOTIDE SEQUENCE [LARGE SCALE GENOMIC DNA]</scope>
    <source>
        <strain evidence="2 3">583</strain>
    </source>
</reference>
<accession>A0A845QVR3</accession>
<evidence type="ECO:0000313" key="2">
    <source>
        <dbReference type="EMBL" id="NBI06615.1"/>
    </source>
</evidence>
<comment type="caution">
    <text evidence="2">The sequence shown here is derived from an EMBL/GenBank/DDBJ whole genome shotgun (WGS) entry which is preliminary data.</text>
</comment>
<dbReference type="NCBIfam" id="TIGR02831">
    <property type="entry name" value="spo_II_M"/>
    <property type="match status" value="1"/>
</dbReference>
<keyword evidence="3" id="KW-1185">Reference proteome</keyword>
<name>A0A845QVR3_9CLOT</name>
<protein>
    <submittedName>
        <fullName evidence="2">Stage II sporulation protein M</fullName>
    </submittedName>
</protein>
<dbReference type="Pfam" id="PF01944">
    <property type="entry name" value="SpoIIM"/>
    <property type="match status" value="1"/>
</dbReference>
<dbReference type="EMBL" id="QXXA01000007">
    <property type="protein sequence ID" value="NBI06615.1"/>
    <property type="molecule type" value="Genomic_DNA"/>
</dbReference>
<keyword evidence="1" id="KW-1133">Transmembrane helix</keyword>
<dbReference type="AlphaFoldDB" id="A0A845QVR3"/>
<proteinExistence type="predicted"/>
<organism evidence="2 3">
    <name type="scientific">Senegalia massiliensis</name>
    <dbReference type="NCBI Taxonomy" id="1720316"/>
    <lineage>
        <taxon>Bacteria</taxon>
        <taxon>Bacillati</taxon>
        <taxon>Bacillota</taxon>
        <taxon>Clostridia</taxon>
        <taxon>Eubacteriales</taxon>
        <taxon>Clostridiaceae</taxon>
        <taxon>Senegalia</taxon>
    </lineage>
</organism>
<keyword evidence="1" id="KW-0472">Membrane</keyword>
<evidence type="ECO:0000313" key="3">
    <source>
        <dbReference type="Proteomes" id="UP000467132"/>
    </source>
</evidence>
<keyword evidence="1" id="KW-0812">Transmembrane</keyword>
<feature type="transmembrane region" description="Helical" evidence="1">
    <location>
        <begin position="137"/>
        <end position="157"/>
    </location>
</feature>
<dbReference type="InterPro" id="IPR002798">
    <property type="entry name" value="SpoIIM-like"/>
</dbReference>
<dbReference type="PIRSF" id="PIRSF038973">
    <property type="entry name" value="SpoIIM"/>
    <property type="match status" value="1"/>
</dbReference>
<feature type="transmembrane region" description="Helical" evidence="1">
    <location>
        <begin position="82"/>
        <end position="103"/>
    </location>
</feature>
<dbReference type="OrthoDB" id="1707382at2"/>
<evidence type="ECO:0000256" key="1">
    <source>
        <dbReference type="SAM" id="Phobius"/>
    </source>
</evidence>
<feature type="transmembrane region" description="Helical" evidence="1">
    <location>
        <begin position="177"/>
        <end position="201"/>
    </location>
</feature>
<sequence length="205" mass="23540">MSNFKNEFIKHFKKNIFVYLSIIITIMIGISAGVITIKIMSESQTSDLYSFLNNFFEIIENEEVQNTMLLKDSIMNNLKTTIIIWVMGIIVIGLPITFTIILLRGFTIGFTIGFMIDNFGFKGFLLSFLTLIPPNIFIIPGLIIVSSLSTIYSINFIKNRKKPQRENTLKEIFRFSFFVFLSLIAFLFAGIIEAYITPYLIKIIL</sequence>
<gene>
    <name evidence="2" type="primary">spoIIM</name>
    <name evidence="2" type="ORF">D3Z33_07040</name>
</gene>